<dbReference type="AlphaFoldDB" id="A0A9P6IU21"/>
<evidence type="ECO:0000313" key="1">
    <source>
        <dbReference type="EMBL" id="KAF9947927.1"/>
    </source>
</evidence>
<evidence type="ECO:0000313" key="2">
    <source>
        <dbReference type="Proteomes" id="UP000749646"/>
    </source>
</evidence>
<sequence length="55" mass="6314">GMDILERNQVVWCEAGGRNSIDDDDDDVDDRHLKRNQALFESLRIDDAAHQKTSE</sequence>
<name>A0A9P6IU21_9FUNG</name>
<dbReference type="EMBL" id="JAAAHW010007491">
    <property type="protein sequence ID" value="KAF9947927.1"/>
    <property type="molecule type" value="Genomic_DNA"/>
</dbReference>
<feature type="non-terminal residue" evidence="1">
    <location>
        <position position="1"/>
    </location>
</feature>
<comment type="caution">
    <text evidence="1">The sequence shown here is derived from an EMBL/GenBank/DDBJ whole genome shotgun (WGS) entry which is preliminary data.</text>
</comment>
<keyword evidence="2" id="KW-1185">Reference proteome</keyword>
<accession>A0A9P6IU21</accession>
<organism evidence="1 2">
    <name type="scientific">Modicella reniformis</name>
    <dbReference type="NCBI Taxonomy" id="1440133"/>
    <lineage>
        <taxon>Eukaryota</taxon>
        <taxon>Fungi</taxon>
        <taxon>Fungi incertae sedis</taxon>
        <taxon>Mucoromycota</taxon>
        <taxon>Mortierellomycotina</taxon>
        <taxon>Mortierellomycetes</taxon>
        <taxon>Mortierellales</taxon>
        <taxon>Mortierellaceae</taxon>
        <taxon>Modicella</taxon>
    </lineage>
</organism>
<dbReference type="Proteomes" id="UP000749646">
    <property type="component" value="Unassembled WGS sequence"/>
</dbReference>
<protein>
    <submittedName>
        <fullName evidence="1">Uncharacterized protein</fullName>
    </submittedName>
</protein>
<gene>
    <name evidence="1" type="ORF">BGZ65_008429</name>
</gene>
<proteinExistence type="predicted"/>
<reference evidence="1" key="1">
    <citation type="journal article" date="2020" name="Fungal Divers.">
        <title>Resolving the Mortierellaceae phylogeny through synthesis of multi-gene phylogenetics and phylogenomics.</title>
        <authorList>
            <person name="Vandepol N."/>
            <person name="Liber J."/>
            <person name="Desiro A."/>
            <person name="Na H."/>
            <person name="Kennedy M."/>
            <person name="Barry K."/>
            <person name="Grigoriev I.V."/>
            <person name="Miller A.N."/>
            <person name="O'Donnell K."/>
            <person name="Stajich J.E."/>
            <person name="Bonito G."/>
        </authorList>
    </citation>
    <scope>NUCLEOTIDE SEQUENCE</scope>
    <source>
        <strain evidence="1">MES-2147</strain>
    </source>
</reference>